<proteinExistence type="predicted"/>
<reference evidence="2 3" key="1">
    <citation type="submission" date="2018-01" db="EMBL/GenBank/DDBJ databases">
        <title>Complete genome sequence of Flavivirga eckloniae ECD14 isolated from seaweed Ecklonia cava.</title>
        <authorList>
            <person name="Lee J.H."/>
            <person name="Baik K.S."/>
            <person name="Seong C.N."/>
        </authorList>
    </citation>
    <scope>NUCLEOTIDE SEQUENCE [LARGE SCALE GENOMIC DNA]</scope>
    <source>
        <strain evidence="2 3">ECD14</strain>
    </source>
</reference>
<keyword evidence="1" id="KW-0812">Transmembrane</keyword>
<feature type="transmembrane region" description="Helical" evidence="1">
    <location>
        <begin position="47"/>
        <end position="73"/>
    </location>
</feature>
<dbReference type="Proteomes" id="UP000235826">
    <property type="component" value="Chromosome"/>
</dbReference>
<evidence type="ECO:0000256" key="1">
    <source>
        <dbReference type="SAM" id="Phobius"/>
    </source>
</evidence>
<organism evidence="2 3">
    <name type="scientific">Flavivirga eckloniae</name>
    <dbReference type="NCBI Taxonomy" id="1803846"/>
    <lineage>
        <taxon>Bacteria</taxon>
        <taxon>Pseudomonadati</taxon>
        <taxon>Bacteroidota</taxon>
        <taxon>Flavobacteriia</taxon>
        <taxon>Flavobacteriales</taxon>
        <taxon>Flavobacteriaceae</taxon>
        <taxon>Flavivirga</taxon>
    </lineage>
</organism>
<name>A0A2K9PWB6_9FLAO</name>
<dbReference type="AlphaFoldDB" id="A0A2K9PWB6"/>
<dbReference type="InterPro" id="IPR036927">
    <property type="entry name" value="Cyt_c_oxase-like_su1_sf"/>
</dbReference>
<evidence type="ECO:0000313" key="3">
    <source>
        <dbReference type="Proteomes" id="UP000235826"/>
    </source>
</evidence>
<feature type="transmembrane region" description="Helical" evidence="1">
    <location>
        <begin position="85"/>
        <end position="106"/>
    </location>
</feature>
<sequence length="162" mass="18872">MIRYNILKMMLTKIHTYFWIAAAIIYISGFIYYGTESVIDINIHDTYYVMSCFNLMTLLTLTLIFIGFGYWIFFKFTIQLYKLLIFIHILISIGSILSFILVQIYFDNINPNPNFPLFNDSSNGSIALLTIVLLFLVGQLIFIINLIISLIRKSINQINRKS</sequence>
<feature type="transmembrane region" description="Helical" evidence="1">
    <location>
        <begin position="16"/>
        <end position="35"/>
    </location>
</feature>
<dbReference type="EMBL" id="CP025791">
    <property type="protein sequence ID" value="AUP81372.1"/>
    <property type="molecule type" value="Genomic_DNA"/>
</dbReference>
<dbReference type="KEGG" id="fek:C1H87_22695"/>
<feature type="transmembrane region" description="Helical" evidence="1">
    <location>
        <begin position="126"/>
        <end position="151"/>
    </location>
</feature>
<accession>A0A2K9PWB6</accession>
<keyword evidence="1" id="KW-1133">Transmembrane helix</keyword>
<dbReference type="Gene3D" id="1.20.210.10">
    <property type="entry name" value="Cytochrome c oxidase-like, subunit I domain"/>
    <property type="match status" value="1"/>
</dbReference>
<evidence type="ECO:0000313" key="2">
    <source>
        <dbReference type="EMBL" id="AUP81372.1"/>
    </source>
</evidence>
<keyword evidence="1" id="KW-0472">Membrane</keyword>
<keyword evidence="3" id="KW-1185">Reference proteome</keyword>
<protein>
    <submittedName>
        <fullName evidence="2">Uncharacterized protein</fullName>
    </submittedName>
</protein>
<gene>
    <name evidence="2" type="ORF">C1H87_22695</name>
</gene>